<dbReference type="Pfam" id="PF13469">
    <property type="entry name" value="Sulfotransfer_3"/>
    <property type="match status" value="1"/>
</dbReference>
<name>A0ABZ1FD34_9ACTN</name>
<evidence type="ECO:0000313" key="2">
    <source>
        <dbReference type="Proteomes" id="UP001344251"/>
    </source>
</evidence>
<reference evidence="1 2" key="1">
    <citation type="submission" date="2022-10" db="EMBL/GenBank/DDBJ databases">
        <title>The complete genomes of actinobacterial strains from the NBC collection.</title>
        <authorList>
            <person name="Joergensen T.S."/>
            <person name="Alvarez Arevalo M."/>
            <person name="Sterndorff E.B."/>
            <person name="Faurdal D."/>
            <person name="Vuksanovic O."/>
            <person name="Mourched A.-S."/>
            <person name="Charusanti P."/>
            <person name="Shaw S."/>
            <person name="Blin K."/>
            <person name="Weber T."/>
        </authorList>
    </citation>
    <scope>NUCLEOTIDE SEQUENCE [LARGE SCALE GENOMIC DNA]</scope>
    <source>
        <strain evidence="1 2">NBC 01774</strain>
    </source>
</reference>
<dbReference type="SUPFAM" id="SSF52540">
    <property type="entry name" value="P-loop containing nucleoside triphosphate hydrolases"/>
    <property type="match status" value="1"/>
</dbReference>
<dbReference type="InterPro" id="IPR027417">
    <property type="entry name" value="P-loop_NTPase"/>
</dbReference>
<accession>A0ABZ1FD34</accession>
<dbReference type="Proteomes" id="UP001344251">
    <property type="component" value="Chromosome"/>
</dbReference>
<protein>
    <submittedName>
        <fullName evidence="1">Sulfotransferase</fullName>
    </submittedName>
</protein>
<organism evidence="1 2">
    <name type="scientific">Streptomyces decoyicus</name>
    <dbReference type="NCBI Taxonomy" id="249567"/>
    <lineage>
        <taxon>Bacteria</taxon>
        <taxon>Bacillati</taxon>
        <taxon>Actinomycetota</taxon>
        <taxon>Actinomycetes</taxon>
        <taxon>Kitasatosporales</taxon>
        <taxon>Streptomycetaceae</taxon>
        <taxon>Streptomyces</taxon>
    </lineage>
</organism>
<dbReference type="EMBL" id="CP109106">
    <property type="protein sequence ID" value="WSB68259.1"/>
    <property type="molecule type" value="Genomic_DNA"/>
</dbReference>
<proteinExistence type="predicted"/>
<gene>
    <name evidence="1" type="ORF">OG863_09985</name>
</gene>
<sequence length="262" mass="29882">MFLIGAQRSGTTALSFALNAAFHDVGGLFTVNGKLPYLLQRWITQEDIECAHLRADEILWALRRKLPSGKGAEEWLARTEAVLRKYAQEVAEGSGISPIEMARGIVSESYGAGLRWGEKYNEYLLMLPYLRSLVPEARYVVLIRHPEAVVHSMLKWSGDRPWNPGARKSALDKWNSWNARWLHFARNIPNESYLMVDYEELCRGSETDRMEKFLGLELRQYFTTLNSRTGSPHTDAPLPPDTMKTWRALNALRSTQRAPQSS</sequence>
<dbReference type="Gene3D" id="3.40.50.300">
    <property type="entry name" value="P-loop containing nucleotide triphosphate hydrolases"/>
    <property type="match status" value="1"/>
</dbReference>
<evidence type="ECO:0000313" key="1">
    <source>
        <dbReference type="EMBL" id="WSB68259.1"/>
    </source>
</evidence>
<keyword evidence="2" id="KW-1185">Reference proteome</keyword>
<dbReference type="RefSeq" id="WP_326617708.1">
    <property type="nucleotide sequence ID" value="NZ_CP109106.1"/>
</dbReference>